<dbReference type="PIRSF" id="PIRSF006060">
    <property type="entry name" value="AA_transporter"/>
    <property type="match status" value="1"/>
</dbReference>
<feature type="transmembrane region" description="Helical" evidence="6">
    <location>
        <begin position="232"/>
        <end position="259"/>
    </location>
</feature>
<dbReference type="GO" id="GO:0005886">
    <property type="term" value="C:plasma membrane"/>
    <property type="evidence" value="ECO:0007669"/>
    <property type="project" value="UniProtKB-SubCell"/>
</dbReference>
<evidence type="ECO:0000256" key="2">
    <source>
        <dbReference type="ARBA" id="ARBA00022475"/>
    </source>
</evidence>
<comment type="subcellular location">
    <subcellularLocation>
        <location evidence="1">Cell membrane</location>
        <topology evidence="1">Multi-pass membrane protein</topology>
    </subcellularLocation>
</comment>
<keyword evidence="5 6" id="KW-0472">Membrane</keyword>
<dbReference type="RefSeq" id="WP_106345964.1">
    <property type="nucleotide sequence ID" value="NZ_PVNE01000022.1"/>
</dbReference>
<proteinExistence type="predicted"/>
<feature type="transmembrane region" description="Helical" evidence="6">
    <location>
        <begin position="15"/>
        <end position="37"/>
    </location>
</feature>
<keyword evidence="3 6" id="KW-0812">Transmembrane</keyword>
<protein>
    <submittedName>
        <fullName evidence="7">Amino acid/polyamine/organocation transporter (APC superfamily)</fullName>
    </submittedName>
</protein>
<keyword evidence="2" id="KW-1003">Cell membrane</keyword>
<dbReference type="PANTHER" id="PTHR42770">
    <property type="entry name" value="AMINO ACID TRANSPORTER-RELATED"/>
    <property type="match status" value="1"/>
</dbReference>
<evidence type="ECO:0000256" key="5">
    <source>
        <dbReference type="ARBA" id="ARBA00023136"/>
    </source>
</evidence>
<dbReference type="Proteomes" id="UP000237797">
    <property type="component" value="Unassembled WGS sequence"/>
</dbReference>
<evidence type="ECO:0000256" key="3">
    <source>
        <dbReference type="ARBA" id="ARBA00022692"/>
    </source>
</evidence>
<evidence type="ECO:0000313" key="8">
    <source>
        <dbReference type="Proteomes" id="UP000237797"/>
    </source>
</evidence>
<organism evidence="7 8">
    <name type="scientific">Planifilum fimeticola</name>
    <dbReference type="NCBI Taxonomy" id="201975"/>
    <lineage>
        <taxon>Bacteria</taxon>
        <taxon>Bacillati</taxon>
        <taxon>Bacillota</taxon>
        <taxon>Bacilli</taxon>
        <taxon>Bacillales</taxon>
        <taxon>Thermoactinomycetaceae</taxon>
        <taxon>Planifilum</taxon>
    </lineage>
</organism>
<dbReference type="Gene3D" id="1.20.1740.10">
    <property type="entry name" value="Amino acid/polyamine transporter I"/>
    <property type="match status" value="1"/>
</dbReference>
<feature type="transmembrane region" description="Helical" evidence="6">
    <location>
        <begin position="43"/>
        <end position="66"/>
    </location>
</feature>
<dbReference type="GO" id="GO:0022857">
    <property type="term" value="F:transmembrane transporter activity"/>
    <property type="evidence" value="ECO:0007669"/>
    <property type="project" value="InterPro"/>
</dbReference>
<gene>
    <name evidence="7" type="ORF">CLV97_12261</name>
</gene>
<dbReference type="InterPro" id="IPR002293">
    <property type="entry name" value="AA/rel_permease1"/>
</dbReference>
<feature type="transmembrane region" description="Helical" evidence="6">
    <location>
        <begin position="134"/>
        <end position="155"/>
    </location>
</feature>
<feature type="transmembrane region" description="Helical" evidence="6">
    <location>
        <begin position="87"/>
        <end position="114"/>
    </location>
</feature>
<feature type="transmembrane region" description="Helical" evidence="6">
    <location>
        <begin position="424"/>
        <end position="444"/>
    </location>
</feature>
<feature type="transmembrane region" description="Helical" evidence="6">
    <location>
        <begin position="287"/>
        <end position="312"/>
    </location>
</feature>
<evidence type="ECO:0000313" key="7">
    <source>
        <dbReference type="EMBL" id="PRX39659.1"/>
    </source>
</evidence>
<name>A0A2T0LCD2_9BACL</name>
<dbReference type="EMBL" id="PVNE01000022">
    <property type="protein sequence ID" value="PRX39659.1"/>
    <property type="molecule type" value="Genomic_DNA"/>
</dbReference>
<feature type="transmembrane region" description="Helical" evidence="6">
    <location>
        <begin position="399"/>
        <end position="418"/>
    </location>
</feature>
<feature type="transmembrane region" description="Helical" evidence="6">
    <location>
        <begin position="357"/>
        <end position="379"/>
    </location>
</feature>
<feature type="transmembrane region" description="Helical" evidence="6">
    <location>
        <begin position="162"/>
        <end position="181"/>
    </location>
</feature>
<sequence>MEKRQLVRVLSQKDVVSLAFGAMIGWGWVVLAGDWIAEAGSVGSIFAFLIGGLMVVFVGLTYAELVSAMPKVGGEQIYTLRALGPRYSFVASWGIALGYISVVAFEAVALPTVVDYLFPNYRAVYLWTVAGYDVTLTWALVGVVGAIVITVVNYLGIRPAAVFQGICTLLLALVGVLLIFGSFNGGEPEYFRPFFVNGLDGLLTVLVMTPFLFVGFDVIPQAAEEMKIPSRMIGILLVYSVLLAVIWYIVVIVAVGLGLHPGSLGNVELATADALAALMGHPLFGKILVLGGIAGILTSWNAFFIGGSRILYAMAEWGMLPGWFAKLHPKYKTPSNAILLIGVLSVIAPLFGREMLVWLVDAGGVNIVLSYFLVAVSFLVLRKKEPEMPRPFRAGKGPFVGIVAVILSLFIGVLYLPGMPAALIWPYEWVIVLCWWLFGIYMLLRMPTRLESPEQHFPG</sequence>
<keyword evidence="8" id="KW-1185">Reference proteome</keyword>
<dbReference type="OrthoDB" id="3181223at2"/>
<feature type="transmembrane region" description="Helical" evidence="6">
    <location>
        <begin position="333"/>
        <end position="351"/>
    </location>
</feature>
<dbReference type="InterPro" id="IPR050367">
    <property type="entry name" value="APC_superfamily"/>
</dbReference>
<dbReference type="AlphaFoldDB" id="A0A2T0LCD2"/>
<accession>A0A2T0LCD2</accession>
<evidence type="ECO:0000256" key="6">
    <source>
        <dbReference type="SAM" id="Phobius"/>
    </source>
</evidence>
<feature type="transmembrane region" description="Helical" evidence="6">
    <location>
        <begin position="201"/>
        <end position="220"/>
    </location>
</feature>
<keyword evidence="4 6" id="KW-1133">Transmembrane helix</keyword>
<reference evidence="7 8" key="1">
    <citation type="submission" date="2018-03" db="EMBL/GenBank/DDBJ databases">
        <title>Genomic Encyclopedia of Archaeal and Bacterial Type Strains, Phase II (KMG-II): from individual species to whole genera.</title>
        <authorList>
            <person name="Goeker M."/>
        </authorList>
    </citation>
    <scope>NUCLEOTIDE SEQUENCE [LARGE SCALE GENOMIC DNA]</scope>
    <source>
        <strain evidence="7 8">DSM 44946</strain>
    </source>
</reference>
<dbReference type="PANTHER" id="PTHR42770:SF7">
    <property type="entry name" value="MEMBRANE PROTEIN"/>
    <property type="match status" value="1"/>
</dbReference>
<dbReference type="Pfam" id="PF13520">
    <property type="entry name" value="AA_permease_2"/>
    <property type="match status" value="1"/>
</dbReference>
<comment type="caution">
    <text evidence="7">The sequence shown here is derived from an EMBL/GenBank/DDBJ whole genome shotgun (WGS) entry which is preliminary data.</text>
</comment>
<evidence type="ECO:0000256" key="1">
    <source>
        <dbReference type="ARBA" id="ARBA00004651"/>
    </source>
</evidence>
<evidence type="ECO:0000256" key="4">
    <source>
        <dbReference type="ARBA" id="ARBA00022989"/>
    </source>
</evidence>